<protein>
    <recommendedName>
        <fullName evidence="4">DUF5673 domain-containing protein</fullName>
    </recommendedName>
</protein>
<keyword evidence="1" id="KW-1133">Transmembrane helix</keyword>
<name>A0A0G1IEJ2_9BACT</name>
<reference evidence="2 3" key="1">
    <citation type="journal article" date="2015" name="Nature">
        <title>rRNA introns, odd ribosomes, and small enigmatic genomes across a large radiation of phyla.</title>
        <authorList>
            <person name="Brown C.T."/>
            <person name="Hug L.A."/>
            <person name="Thomas B.C."/>
            <person name="Sharon I."/>
            <person name="Castelle C.J."/>
            <person name="Singh A."/>
            <person name="Wilkins M.J."/>
            <person name="Williams K.H."/>
            <person name="Banfield J.F."/>
        </authorList>
    </citation>
    <scope>NUCLEOTIDE SEQUENCE [LARGE SCALE GENOMIC DNA]</scope>
</reference>
<proteinExistence type="predicted"/>
<organism evidence="2 3">
    <name type="scientific">Candidatus Giovannonibacteria bacterium GW2011_GWB1_44_23</name>
    <dbReference type="NCBI Taxonomy" id="1618652"/>
    <lineage>
        <taxon>Bacteria</taxon>
        <taxon>Candidatus Giovannoniibacteriota</taxon>
    </lineage>
</organism>
<feature type="transmembrane region" description="Helical" evidence="1">
    <location>
        <begin position="32"/>
        <end position="49"/>
    </location>
</feature>
<evidence type="ECO:0008006" key="4">
    <source>
        <dbReference type="Google" id="ProtNLM"/>
    </source>
</evidence>
<evidence type="ECO:0000313" key="2">
    <source>
        <dbReference type="EMBL" id="KKT57605.1"/>
    </source>
</evidence>
<feature type="transmembrane region" description="Helical" evidence="1">
    <location>
        <begin position="55"/>
        <end position="71"/>
    </location>
</feature>
<dbReference type="AlphaFoldDB" id="A0A0G1IEJ2"/>
<sequence>MDPNEKNGAEAGKTLLMWEAHEYFHHEKGTDWYWWTGLAAVVLLGLAIYQGSFLFGVLVLIGWFTIVLYAVRPPRTLKFALTERGVLIEKTLYPWQNLRSFWIFYNPPLHRDISLESKKAFIPYIKIPLGGADPIKARDILKKFLPEVEQEESLIDNLSHLARF</sequence>
<dbReference type="EMBL" id="LCIN01000002">
    <property type="protein sequence ID" value="KKT57605.1"/>
    <property type="molecule type" value="Genomic_DNA"/>
</dbReference>
<accession>A0A0G1IEJ2</accession>
<keyword evidence="1" id="KW-0472">Membrane</keyword>
<comment type="caution">
    <text evidence="2">The sequence shown here is derived from an EMBL/GenBank/DDBJ whole genome shotgun (WGS) entry which is preliminary data.</text>
</comment>
<dbReference type="Proteomes" id="UP000033977">
    <property type="component" value="Unassembled WGS sequence"/>
</dbReference>
<keyword evidence="1" id="KW-0812">Transmembrane</keyword>
<gene>
    <name evidence="2" type="ORF">UW49_C0002G0001</name>
</gene>
<evidence type="ECO:0000256" key="1">
    <source>
        <dbReference type="SAM" id="Phobius"/>
    </source>
</evidence>
<evidence type="ECO:0000313" key="3">
    <source>
        <dbReference type="Proteomes" id="UP000033977"/>
    </source>
</evidence>